<dbReference type="PANTHER" id="PTHR44656:SF7">
    <property type="entry name" value="DEHYDROGENASE_REDUCTASE SDR FAMILY MEMBER 12"/>
    <property type="match status" value="1"/>
</dbReference>
<organism evidence="1 2">
    <name type="scientific">Nocardioides guangzhouensis</name>
    <dbReference type="NCBI Taxonomy" id="2497878"/>
    <lineage>
        <taxon>Bacteria</taxon>
        <taxon>Bacillati</taxon>
        <taxon>Actinomycetota</taxon>
        <taxon>Actinomycetes</taxon>
        <taxon>Propionibacteriales</taxon>
        <taxon>Nocardioidaceae</taxon>
        <taxon>Nocardioides</taxon>
    </lineage>
</organism>
<gene>
    <name evidence="1" type="ORF">EKO23_17760</name>
</gene>
<protein>
    <submittedName>
        <fullName evidence="1">SDR family NAD(P)-dependent oxidoreductase</fullName>
    </submittedName>
</protein>
<dbReference type="PRINTS" id="PR00081">
    <property type="entry name" value="GDHRDH"/>
</dbReference>
<keyword evidence="2" id="KW-1185">Reference proteome</keyword>
<dbReference type="PANTHER" id="PTHR44656">
    <property type="entry name" value="DEHYDROGENASE/REDUCTASE SDR FAMILY MEMBER 12"/>
    <property type="match status" value="1"/>
</dbReference>
<name>A0A4Q4Z812_9ACTN</name>
<dbReference type="SUPFAM" id="SSF51735">
    <property type="entry name" value="NAD(P)-binding Rossmann-fold domains"/>
    <property type="match status" value="1"/>
</dbReference>
<dbReference type="InterPro" id="IPR002347">
    <property type="entry name" value="SDR_fam"/>
</dbReference>
<dbReference type="InterPro" id="IPR052992">
    <property type="entry name" value="SDR_member_12"/>
</dbReference>
<dbReference type="Pfam" id="PF00106">
    <property type="entry name" value="adh_short"/>
    <property type="match status" value="1"/>
</dbReference>
<dbReference type="OrthoDB" id="3772961at2"/>
<dbReference type="AlphaFoldDB" id="A0A4Q4Z812"/>
<sequence>MTDLRLALARGVDTALDRTVAPGFTRVGPAIRRRLPTWPADPAPDALAARVVAVTGASSGLGAATAEGLARLGAEVHLVVRDVEKGRRVADGIAARVPGARLAVDRCDLADLDGVRRFADQVETDRLDVLVHNAGVMPPRRTESPQGHELSMAVHVLGPVLMTELLRPRLAPYGGRVLLVTSGGMYGQRLRSDDPDFHRGGYSPTAAYAGSKRAQVELLPVLAGRWAADRIVVGATHPGWADTPGVVESLPTFHRVTGPFLRDAAGGADTTVWLAATEPAPESGVLWHDRRPRPTHLLRRTRTGDAERDRLWSWVREQLSL</sequence>
<comment type="caution">
    <text evidence="1">The sequence shown here is derived from an EMBL/GenBank/DDBJ whole genome shotgun (WGS) entry which is preliminary data.</text>
</comment>
<reference evidence="1 2" key="1">
    <citation type="submission" date="2019-01" db="EMBL/GenBank/DDBJ databases">
        <title>Nocardioides guangzhouensis sp. nov., an actinobacterium isolated from soil.</title>
        <authorList>
            <person name="Fu Y."/>
            <person name="Cai Y."/>
            <person name="Lin Z."/>
            <person name="Chen P."/>
        </authorList>
    </citation>
    <scope>NUCLEOTIDE SEQUENCE [LARGE SCALE GENOMIC DNA]</scope>
    <source>
        <strain evidence="1 2">130</strain>
    </source>
</reference>
<accession>A0A4Q4Z812</accession>
<dbReference type="InterPro" id="IPR036291">
    <property type="entry name" value="NAD(P)-bd_dom_sf"/>
</dbReference>
<dbReference type="Gene3D" id="3.40.50.720">
    <property type="entry name" value="NAD(P)-binding Rossmann-like Domain"/>
    <property type="match status" value="1"/>
</dbReference>
<dbReference type="Proteomes" id="UP000295198">
    <property type="component" value="Unassembled WGS sequence"/>
</dbReference>
<evidence type="ECO:0000313" key="1">
    <source>
        <dbReference type="EMBL" id="RYP83923.1"/>
    </source>
</evidence>
<proteinExistence type="predicted"/>
<evidence type="ECO:0000313" key="2">
    <source>
        <dbReference type="Proteomes" id="UP000295198"/>
    </source>
</evidence>
<dbReference type="RefSeq" id="WP_134719465.1">
    <property type="nucleotide sequence ID" value="NZ_SDKM01000028.1"/>
</dbReference>
<dbReference type="EMBL" id="SDKM01000028">
    <property type="protein sequence ID" value="RYP83923.1"/>
    <property type="molecule type" value="Genomic_DNA"/>
</dbReference>